<dbReference type="InParanoid" id="G1QAU8"/>
<keyword evidence="4" id="KW-1185">Reference proteome</keyword>
<dbReference type="SUPFAM" id="SSF52047">
    <property type="entry name" value="RNI-like"/>
    <property type="match status" value="1"/>
</dbReference>
<dbReference type="HOGENOM" id="CLU_017147_1_0_1"/>
<keyword evidence="1" id="KW-0677">Repeat</keyword>
<evidence type="ECO:0000256" key="2">
    <source>
        <dbReference type="SAM" id="MobiDB-lite"/>
    </source>
</evidence>
<dbReference type="Proteomes" id="UP000001074">
    <property type="component" value="Unassembled WGS sequence"/>
</dbReference>
<evidence type="ECO:0000256" key="1">
    <source>
        <dbReference type="ARBA" id="ARBA00022737"/>
    </source>
</evidence>
<evidence type="ECO:0008006" key="5">
    <source>
        <dbReference type="Google" id="ProtNLM"/>
    </source>
</evidence>
<dbReference type="InterPro" id="IPR032675">
    <property type="entry name" value="LRR_dom_sf"/>
</dbReference>
<dbReference type="Pfam" id="PF13516">
    <property type="entry name" value="LRR_6"/>
    <property type="match status" value="2"/>
</dbReference>
<dbReference type="PANTHER" id="PTHR24111:SF4">
    <property type="entry name" value="LEUCINE-RICH REPEAT-CONTAINING PROTEIN 34"/>
    <property type="match status" value="1"/>
</dbReference>
<feature type="region of interest" description="Disordered" evidence="2">
    <location>
        <begin position="1"/>
        <end position="36"/>
    </location>
</feature>
<evidence type="ECO:0000313" key="4">
    <source>
        <dbReference type="Proteomes" id="UP000001074"/>
    </source>
</evidence>
<dbReference type="OMA" id="IQINDEH"/>
<dbReference type="STRING" id="59463.ENSMLUP00000020831"/>
<accession>G1QAU8</accession>
<dbReference type="eggNOG" id="KOG4308">
    <property type="taxonomic scope" value="Eukaryota"/>
</dbReference>
<evidence type="ECO:0000313" key="3">
    <source>
        <dbReference type="Ensembl" id="ENSMLUP00000020831.1"/>
    </source>
</evidence>
<reference evidence="3" key="2">
    <citation type="submission" date="2025-08" db="UniProtKB">
        <authorList>
            <consortium name="Ensembl"/>
        </authorList>
    </citation>
    <scope>IDENTIFICATION</scope>
</reference>
<reference evidence="3" key="3">
    <citation type="submission" date="2025-09" db="UniProtKB">
        <authorList>
            <consortium name="Ensembl"/>
        </authorList>
    </citation>
    <scope>IDENTIFICATION</scope>
</reference>
<dbReference type="AlphaFoldDB" id="G1QAU8"/>
<dbReference type="PANTHER" id="PTHR24111">
    <property type="entry name" value="LEUCINE-RICH REPEAT-CONTAINING PROTEIN 34"/>
    <property type="match status" value="1"/>
</dbReference>
<sequence length="397" mass="43905">RGAGPAPHSGPYSKPYSQAIHNEAPEPTGSVQEPTGNLQEYYNNLCMEESQKINPFILHRLQAVEEESEKGLGGITLHTAGSNHSMPLETVTDEDFWVLSRILEKNPYINGLDVSFHLVRDVSAYDAEKLCQKQYNLIYLTFMFNNIGPKGELIAKALRKTRTLKCLRIGQEIENKGGKFFAALLQIDSSLELDLGDDLGMQSVSTLAIALTQNQSVTGINLNRPTLCGQEASTVHLGHITTGVKHEKLCYALHLNKSLHYLDVSCNKITRDGMGTFADVLKRNTTLAAKDLSFNRIENAGAKNLETLASHNRSLKVLSIISSNIEGEGLVACSQSMKTNPTVSNTYIRGNNFDETTDVAYSYYIQMSCLKLDNTNVEPFVGDGHRYRAEVCNGRKK</sequence>
<dbReference type="GeneTree" id="ENSGT00940000156456"/>
<dbReference type="InterPro" id="IPR052201">
    <property type="entry name" value="LRR-containing_regulator"/>
</dbReference>
<reference evidence="3 4" key="1">
    <citation type="journal article" date="2011" name="Nature">
        <title>A high-resolution map of human evolutionary constraint using 29 mammals.</title>
        <authorList>
            <person name="Lindblad-Toh K."/>
            <person name="Garber M."/>
            <person name="Zuk O."/>
            <person name="Lin M.F."/>
            <person name="Parker B.J."/>
            <person name="Washietl S."/>
            <person name="Kheradpour P."/>
            <person name="Ernst J."/>
            <person name="Jordan G."/>
            <person name="Mauceli E."/>
            <person name="Ward L.D."/>
            <person name="Lowe C.B."/>
            <person name="Holloway A.K."/>
            <person name="Clamp M."/>
            <person name="Gnerre S."/>
            <person name="Alfoldi J."/>
            <person name="Beal K."/>
            <person name="Chang J."/>
            <person name="Clawson H."/>
            <person name="Cuff J."/>
            <person name="Di Palma F."/>
            <person name="Fitzgerald S."/>
            <person name="Flicek P."/>
            <person name="Guttman M."/>
            <person name="Hubisz M.J."/>
            <person name="Jaffe D.B."/>
            <person name="Jungreis I."/>
            <person name="Kent W.J."/>
            <person name="Kostka D."/>
            <person name="Lara M."/>
            <person name="Martins A.L."/>
            <person name="Massingham T."/>
            <person name="Moltke I."/>
            <person name="Raney B.J."/>
            <person name="Rasmussen M.D."/>
            <person name="Robinson J."/>
            <person name="Stark A."/>
            <person name="Vilella A.J."/>
            <person name="Wen J."/>
            <person name="Xie X."/>
            <person name="Zody M.C."/>
            <person name="Baldwin J."/>
            <person name="Bloom T."/>
            <person name="Chin C.W."/>
            <person name="Heiman D."/>
            <person name="Nicol R."/>
            <person name="Nusbaum C."/>
            <person name="Young S."/>
            <person name="Wilkinson J."/>
            <person name="Worley K.C."/>
            <person name="Kovar C.L."/>
            <person name="Muzny D.M."/>
            <person name="Gibbs R.A."/>
            <person name="Cree A."/>
            <person name="Dihn H.H."/>
            <person name="Fowler G."/>
            <person name="Jhangiani S."/>
            <person name="Joshi V."/>
            <person name="Lee S."/>
            <person name="Lewis L.R."/>
            <person name="Nazareth L.V."/>
            <person name="Okwuonu G."/>
            <person name="Santibanez J."/>
            <person name="Warren W.C."/>
            <person name="Mardis E.R."/>
            <person name="Weinstock G.M."/>
            <person name="Wilson R.K."/>
            <person name="Delehaunty K."/>
            <person name="Dooling D."/>
            <person name="Fronik C."/>
            <person name="Fulton L."/>
            <person name="Fulton B."/>
            <person name="Graves T."/>
            <person name="Minx P."/>
            <person name="Sodergren E."/>
            <person name="Birney E."/>
            <person name="Margulies E.H."/>
            <person name="Herrero J."/>
            <person name="Green E.D."/>
            <person name="Haussler D."/>
            <person name="Siepel A."/>
            <person name="Goldman N."/>
            <person name="Pollard K.S."/>
            <person name="Pedersen J.S."/>
            <person name="Lander E.S."/>
            <person name="Kellis M."/>
        </authorList>
    </citation>
    <scope>NUCLEOTIDE SEQUENCE [LARGE SCALE GENOMIC DNA]</scope>
</reference>
<protein>
    <recommendedName>
        <fullName evidence="5">Leucine rich repeat containing 34</fullName>
    </recommendedName>
</protein>
<dbReference type="InterPro" id="IPR001611">
    <property type="entry name" value="Leu-rich_rpt"/>
</dbReference>
<dbReference type="Gene3D" id="3.80.10.10">
    <property type="entry name" value="Ribonuclease Inhibitor"/>
    <property type="match status" value="2"/>
</dbReference>
<dbReference type="Ensembl" id="ENSMLUT00000022885.1">
    <property type="protein sequence ID" value="ENSMLUP00000020831.1"/>
    <property type="gene ID" value="ENSMLUG00000027060.1"/>
</dbReference>
<name>G1QAU8_MYOLU</name>
<dbReference type="EMBL" id="AAPE02013484">
    <property type="status" value="NOT_ANNOTATED_CDS"/>
    <property type="molecule type" value="Genomic_DNA"/>
</dbReference>
<organism evidence="3 4">
    <name type="scientific">Myotis lucifugus</name>
    <name type="common">Little brown bat</name>
    <dbReference type="NCBI Taxonomy" id="59463"/>
    <lineage>
        <taxon>Eukaryota</taxon>
        <taxon>Metazoa</taxon>
        <taxon>Chordata</taxon>
        <taxon>Craniata</taxon>
        <taxon>Vertebrata</taxon>
        <taxon>Euteleostomi</taxon>
        <taxon>Mammalia</taxon>
        <taxon>Eutheria</taxon>
        <taxon>Laurasiatheria</taxon>
        <taxon>Chiroptera</taxon>
        <taxon>Yangochiroptera</taxon>
        <taxon>Vespertilionidae</taxon>
        <taxon>Myotis</taxon>
    </lineage>
</organism>
<proteinExistence type="predicted"/>